<dbReference type="Proteomes" id="UP000193380">
    <property type="component" value="Unassembled WGS sequence"/>
</dbReference>
<feature type="non-terminal residue" evidence="2">
    <location>
        <position position="130"/>
    </location>
</feature>
<sequence length="130" mass="15318">MAASILSAVSAPSLGQKRRASLKKKERRKRKRQALAKAQIRESGENGDDSPPEQDDDEEERKAEEERRRLDQEWLERERLAQQEFRLRWEREDAARKRQEEEEVQNCHNPSDVIIAQRCHHSPAMSSLHH</sequence>
<accession>A0A060YTT6</accession>
<reference evidence="2" key="2">
    <citation type="submission" date="2014-03" db="EMBL/GenBank/DDBJ databases">
        <authorList>
            <person name="Genoscope - CEA"/>
        </authorList>
    </citation>
    <scope>NUCLEOTIDE SEQUENCE</scope>
</reference>
<evidence type="ECO:0000313" key="2">
    <source>
        <dbReference type="EMBL" id="CDQ95136.1"/>
    </source>
</evidence>
<gene>
    <name evidence="2" type="ORF">GSONMT00040457001</name>
</gene>
<dbReference type="PaxDb" id="8022-A0A060YTT6"/>
<organism evidence="2 3">
    <name type="scientific">Oncorhynchus mykiss</name>
    <name type="common">Rainbow trout</name>
    <name type="synonym">Salmo gairdneri</name>
    <dbReference type="NCBI Taxonomy" id="8022"/>
    <lineage>
        <taxon>Eukaryota</taxon>
        <taxon>Metazoa</taxon>
        <taxon>Chordata</taxon>
        <taxon>Craniata</taxon>
        <taxon>Vertebrata</taxon>
        <taxon>Euteleostomi</taxon>
        <taxon>Actinopterygii</taxon>
        <taxon>Neopterygii</taxon>
        <taxon>Teleostei</taxon>
        <taxon>Protacanthopterygii</taxon>
        <taxon>Salmoniformes</taxon>
        <taxon>Salmonidae</taxon>
        <taxon>Salmoninae</taxon>
        <taxon>Oncorhynchus</taxon>
    </lineage>
</organism>
<dbReference type="AlphaFoldDB" id="A0A060YTT6"/>
<evidence type="ECO:0000313" key="3">
    <source>
        <dbReference type="Proteomes" id="UP000193380"/>
    </source>
</evidence>
<feature type="compositionally biased region" description="Acidic residues" evidence="1">
    <location>
        <begin position="45"/>
        <end position="59"/>
    </location>
</feature>
<protein>
    <submittedName>
        <fullName evidence="2">Uncharacterized protein</fullName>
    </submittedName>
</protein>
<feature type="region of interest" description="Disordered" evidence="1">
    <location>
        <begin position="1"/>
        <end position="73"/>
    </location>
</feature>
<feature type="compositionally biased region" description="Basic and acidic residues" evidence="1">
    <location>
        <begin position="60"/>
        <end position="73"/>
    </location>
</feature>
<dbReference type="STRING" id="8022.A0A060YTT6"/>
<evidence type="ECO:0000256" key="1">
    <source>
        <dbReference type="SAM" id="MobiDB-lite"/>
    </source>
</evidence>
<reference evidence="2" key="1">
    <citation type="journal article" date="2014" name="Nat. Commun.">
        <title>The rainbow trout genome provides novel insights into evolution after whole-genome duplication in vertebrates.</title>
        <authorList>
            <person name="Berthelot C."/>
            <person name="Brunet F."/>
            <person name="Chalopin D."/>
            <person name="Juanchich A."/>
            <person name="Bernard M."/>
            <person name="Noel B."/>
            <person name="Bento P."/>
            <person name="Da Silva C."/>
            <person name="Labadie K."/>
            <person name="Alberti A."/>
            <person name="Aury J.M."/>
            <person name="Louis A."/>
            <person name="Dehais P."/>
            <person name="Bardou P."/>
            <person name="Montfort J."/>
            <person name="Klopp C."/>
            <person name="Cabau C."/>
            <person name="Gaspin C."/>
            <person name="Thorgaard G.H."/>
            <person name="Boussaha M."/>
            <person name="Quillet E."/>
            <person name="Guyomard R."/>
            <person name="Galiana D."/>
            <person name="Bobe J."/>
            <person name="Volff J.N."/>
            <person name="Genet C."/>
            <person name="Wincker P."/>
            <person name="Jaillon O."/>
            <person name="Roest Crollius H."/>
            <person name="Guiguen Y."/>
        </authorList>
    </citation>
    <scope>NUCLEOTIDE SEQUENCE [LARGE SCALE GENOMIC DNA]</scope>
</reference>
<name>A0A060YTT6_ONCMY</name>
<feature type="compositionally biased region" description="Basic residues" evidence="1">
    <location>
        <begin position="16"/>
        <end position="34"/>
    </location>
</feature>
<dbReference type="EMBL" id="FR919880">
    <property type="protein sequence ID" value="CDQ95136.1"/>
    <property type="molecule type" value="Genomic_DNA"/>
</dbReference>
<proteinExistence type="predicted"/>